<sequence>MSPLLDQARPDETACWTRAPQRRKAPQSAGIHREYQSGTADTGTSTSIHHSTTSGVSVSARVRNDAHRPPAPGTCPPEGKEAPVIPFPQGMLTWRRRTAFSHVRTSSCFAASSSSSRPIGHLAPDDASEGNVAPFGVSRPRPYPVTARFNSATATATSTAPLRAVDLTSVHLASSHHLSHPFTHLSSYLDFTSPRQTFRISPSVSSQTGRFPETWFPFYNRLAGTFLLKLYCTRSSITYRATIDKRPSRYPSAIPRSPPHVGKSQHL</sequence>
<dbReference type="AlphaFoldDB" id="A0A8H6NKG6"/>
<gene>
    <name evidence="2" type="ORF">CPLU01_04028</name>
</gene>
<feature type="compositionally biased region" description="Low complexity" evidence="1">
    <location>
        <begin position="42"/>
        <end position="59"/>
    </location>
</feature>
<dbReference type="Proteomes" id="UP000654918">
    <property type="component" value="Unassembled WGS sequence"/>
</dbReference>
<protein>
    <submittedName>
        <fullName evidence="2">Uncharacterized protein</fullName>
    </submittedName>
</protein>
<evidence type="ECO:0000256" key="1">
    <source>
        <dbReference type="SAM" id="MobiDB-lite"/>
    </source>
</evidence>
<evidence type="ECO:0000313" key="3">
    <source>
        <dbReference type="Proteomes" id="UP000654918"/>
    </source>
</evidence>
<evidence type="ECO:0000313" key="2">
    <source>
        <dbReference type="EMBL" id="KAF6835925.1"/>
    </source>
</evidence>
<reference evidence="2" key="1">
    <citation type="journal article" date="2020" name="Phytopathology">
        <title>Genome Sequence Resources of Colletotrichum truncatum, C. plurivorum, C. musicola, and C. sojae: Four Species Pathogenic to Soybean (Glycine max).</title>
        <authorList>
            <person name="Rogerio F."/>
            <person name="Boufleur T.R."/>
            <person name="Ciampi-Guillardi M."/>
            <person name="Sukno S.A."/>
            <person name="Thon M.R."/>
            <person name="Massola Junior N.S."/>
            <person name="Baroncelli R."/>
        </authorList>
    </citation>
    <scope>NUCLEOTIDE SEQUENCE</scope>
    <source>
        <strain evidence="2">LFN00145</strain>
    </source>
</reference>
<name>A0A8H6NKG6_9PEZI</name>
<keyword evidence="3" id="KW-1185">Reference proteome</keyword>
<dbReference type="EMBL" id="WIGO01000036">
    <property type="protein sequence ID" value="KAF6835925.1"/>
    <property type="molecule type" value="Genomic_DNA"/>
</dbReference>
<feature type="region of interest" description="Disordered" evidence="1">
    <location>
        <begin position="248"/>
        <end position="267"/>
    </location>
</feature>
<accession>A0A8H6NKG6</accession>
<comment type="caution">
    <text evidence="2">The sequence shown here is derived from an EMBL/GenBank/DDBJ whole genome shotgun (WGS) entry which is preliminary data.</text>
</comment>
<feature type="region of interest" description="Disordered" evidence="1">
    <location>
        <begin position="1"/>
        <end position="84"/>
    </location>
</feature>
<proteinExistence type="predicted"/>
<organism evidence="2 3">
    <name type="scientific">Colletotrichum plurivorum</name>
    <dbReference type="NCBI Taxonomy" id="2175906"/>
    <lineage>
        <taxon>Eukaryota</taxon>
        <taxon>Fungi</taxon>
        <taxon>Dikarya</taxon>
        <taxon>Ascomycota</taxon>
        <taxon>Pezizomycotina</taxon>
        <taxon>Sordariomycetes</taxon>
        <taxon>Hypocreomycetidae</taxon>
        <taxon>Glomerellales</taxon>
        <taxon>Glomerellaceae</taxon>
        <taxon>Colletotrichum</taxon>
        <taxon>Colletotrichum orchidearum species complex</taxon>
    </lineage>
</organism>